<evidence type="ECO:0000313" key="2">
    <source>
        <dbReference type="Proteomes" id="UP001298424"/>
    </source>
</evidence>
<dbReference type="Proteomes" id="UP001298424">
    <property type="component" value="Unassembled WGS sequence"/>
</dbReference>
<accession>A0ABS9NLK7</accession>
<name>A0ABS9NLK7_9NEIS</name>
<dbReference type="EMBL" id="JAKOOW010000017">
    <property type="protein sequence ID" value="MCG6503683.1"/>
    <property type="molecule type" value="Genomic_DNA"/>
</dbReference>
<keyword evidence="2" id="KW-1185">Reference proteome</keyword>
<dbReference type="Gene3D" id="3.30.70.100">
    <property type="match status" value="1"/>
</dbReference>
<dbReference type="RefSeq" id="WP_238746218.1">
    <property type="nucleotide sequence ID" value="NZ_JAKOOW010000017.1"/>
</dbReference>
<dbReference type="SUPFAM" id="SSF55008">
    <property type="entry name" value="HMA, heavy metal-associated domain"/>
    <property type="match status" value="1"/>
</dbReference>
<evidence type="ECO:0000313" key="1">
    <source>
        <dbReference type="EMBL" id="MCG6503683.1"/>
    </source>
</evidence>
<sequence>MPQLKLSVGGMSSKQDGDRLVEQTSGVAGVRFVNANHEEGYVVITHGDGFDVEAYKAAAKAAGFTA</sequence>
<protein>
    <submittedName>
        <fullName evidence="1">Uncharacterized protein</fullName>
    </submittedName>
</protein>
<dbReference type="InterPro" id="IPR036163">
    <property type="entry name" value="HMA_dom_sf"/>
</dbReference>
<reference evidence="1 2" key="1">
    <citation type="submission" date="2022-02" db="EMBL/GenBank/DDBJ databases">
        <title>Genome sequence data of Kingella unionensis sp. nov. strain CICC 24913 (CCUG 75125).</title>
        <authorList>
            <person name="Xiao M."/>
        </authorList>
    </citation>
    <scope>NUCLEOTIDE SEQUENCE [LARGE SCALE GENOMIC DNA]</scope>
    <source>
        <strain evidence="1 2">CICC 24913</strain>
    </source>
</reference>
<gene>
    <name evidence="1" type="ORF">MB824_04120</name>
</gene>
<organism evidence="1 2">
    <name type="scientific">Kingella pumchi</name>
    <dbReference type="NCBI Taxonomy" id="2779506"/>
    <lineage>
        <taxon>Bacteria</taxon>
        <taxon>Pseudomonadati</taxon>
        <taxon>Pseudomonadota</taxon>
        <taxon>Betaproteobacteria</taxon>
        <taxon>Neisseriales</taxon>
        <taxon>Neisseriaceae</taxon>
        <taxon>Kingella</taxon>
    </lineage>
</organism>
<proteinExistence type="predicted"/>
<comment type="caution">
    <text evidence="1">The sequence shown here is derived from an EMBL/GenBank/DDBJ whole genome shotgun (WGS) entry which is preliminary data.</text>
</comment>